<dbReference type="AlphaFoldDB" id="A0A3R8YJ86"/>
<dbReference type="GO" id="GO:0006313">
    <property type="term" value="P:DNA transposition"/>
    <property type="evidence" value="ECO:0007669"/>
    <property type="project" value="InterPro"/>
</dbReference>
<feature type="domain" description="Transposase IS110-like N-terminal" evidence="2">
    <location>
        <begin position="18"/>
        <end position="154"/>
    </location>
</feature>
<dbReference type="InterPro" id="IPR003346">
    <property type="entry name" value="Transposase_20"/>
</dbReference>
<evidence type="ECO:0000259" key="3">
    <source>
        <dbReference type="Pfam" id="PF02371"/>
    </source>
</evidence>
<evidence type="ECO:0000256" key="1">
    <source>
        <dbReference type="SAM" id="Coils"/>
    </source>
</evidence>
<dbReference type="PANTHER" id="PTHR33055">
    <property type="entry name" value="TRANSPOSASE FOR INSERTION SEQUENCE ELEMENT IS1111A"/>
    <property type="match status" value="1"/>
</dbReference>
<dbReference type="Proteomes" id="UP000269265">
    <property type="component" value="Unassembled WGS sequence"/>
</dbReference>
<dbReference type="RefSeq" id="WP_125245664.1">
    <property type="nucleotide sequence ID" value="NZ_RSED01000056.1"/>
</dbReference>
<dbReference type="InterPro" id="IPR002525">
    <property type="entry name" value="Transp_IS110-like_N"/>
</dbReference>
<dbReference type="EMBL" id="RSED01000056">
    <property type="protein sequence ID" value="RRR99067.1"/>
    <property type="molecule type" value="Genomic_DNA"/>
</dbReference>
<dbReference type="Pfam" id="PF01548">
    <property type="entry name" value="DEDD_Tnp_IS110"/>
    <property type="match status" value="1"/>
</dbReference>
<gene>
    <name evidence="4" type="ORF">EIP75_23760</name>
</gene>
<evidence type="ECO:0000313" key="5">
    <source>
        <dbReference type="Proteomes" id="UP000269265"/>
    </source>
</evidence>
<keyword evidence="5" id="KW-1185">Reference proteome</keyword>
<dbReference type="GO" id="GO:0003677">
    <property type="term" value="F:DNA binding"/>
    <property type="evidence" value="ECO:0007669"/>
    <property type="project" value="InterPro"/>
</dbReference>
<protein>
    <submittedName>
        <fullName evidence="4">IS110 family transposase</fullName>
    </submittedName>
</protein>
<name>A0A3R8YJ86_9BURK</name>
<dbReference type="OrthoDB" id="5289737at2"/>
<feature type="domain" description="Transposase IS116/IS110/IS902 C-terminal" evidence="3">
    <location>
        <begin position="223"/>
        <end position="305"/>
    </location>
</feature>
<dbReference type="InterPro" id="IPR047650">
    <property type="entry name" value="Transpos_IS110"/>
</dbReference>
<evidence type="ECO:0000313" key="4">
    <source>
        <dbReference type="EMBL" id="RRR99067.1"/>
    </source>
</evidence>
<evidence type="ECO:0000259" key="2">
    <source>
        <dbReference type="Pfam" id="PF01548"/>
    </source>
</evidence>
<dbReference type="GO" id="GO:0004803">
    <property type="term" value="F:transposase activity"/>
    <property type="evidence" value="ECO:0007669"/>
    <property type="project" value="InterPro"/>
</dbReference>
<dbReference type="NCBIfam" id="NF033542">
    <property type="entry name" value="transpos_IS110"/>
    <property type="match status" value="1"/>
</dbReference>
<comment type="caution">
    <text evidence="4">The sequence shown here is derived from an EMBL/GenBank/DDBJ whole genome shotgun (WGS) entry which is preliminary data.</text>
</comment>
<reference evidence="4 5" key="1">
    <citation type="submission" date="2018-12" db="EMBL/GenBank/DDBJ databases">
        <title>The whole draft genome of Aquabacterium sp. SJQ9.</title>
        <authorList>
            <person name="Sun L."/>
            <person name="Gao X."/>
            <person name="Chen W."/>
            <person name="Huang K."/>
        </authorList>
    </citation>
    <scope>NUCLEOTIDE SEQUENCE [LARGE SCALE GENOMIC DNA]</scope>
    <source>
        <strain evidence="4 5">SJQ9</strain>
    </source>
</reference>
<dbReference type="Pfam" id="PF02371">
    <property type="entry name" value="Transposase_20"/>
    <property type="match status" value="1"/>
</dbReference>
<keyword evidence="1" id="KW-0175">Coiled coil</keyword>
<sequence length="341" mass="37799">MNATSRIQKIQSCSGVVVGVDIAESVFQLCEADTNWRRLGSHRLSRAQFERWFDNREIAVVIMEACGMAHHWARWLRQRGIDVELLPPHYVKAYVKRNKTDAADAAALLEAARCADIQPVRIKTVEQQALQALHRTRSMWMGWRTATINSMRGACREAGLRISKGAKVGLAQMAKLIAEDQSAIPTLLRGTMRSMLEEVRQLESRIEAIEKELRAVVRHSEPCQWLQSVPGVGLLTTTAMAAATGGDVTHFKNSRGFACWFGITPKEHSSGHNRRLGRISKQGDTYLRMLLVHGARSVLKAAAAAQAQGKPLDALKRWALQVQARAGHNKAACALANKLAR</sequence>
<feature type="coiled-coil region" evidence="1">
    <location>
        <begin position="192"/>
        <end position="219"/>
    </location>
</feature>
<accession>A0A3R8YJ86</accession>
<proteinExistence type="predicted"/>
<feature type="non-terminal residue" evidence="4">
    <location>
        <position position="341"/>
    </location>
</feature>
<organism evidence="4 5">
    <name type="scientific">Aquabacterium soli</name>
    <dbReference type="NCBI Taxonomy" id="2493092"/>
    <lineage>
        <taxon>Bacteria</taxon>
        <taxon>Pseudomonadati</taxon>
        <taxon>Pseudomonadota</taxon>
        <taxon>Betaproteobacteria</taxon>
        <taxon>Burkholderiales</taxon>
        <taxon>Aquabacterium</taxon>
    </lineage>
</organism>
<dbReference type="PANTHER" id="PTHR33055:SF3">
    <property type="entry name" value="PUTATIVE TRANSPOSASE FOR IS117-RELATED"/>
    <property type="match status" value="1"/>
</dbReference>